<dbReference type="GO" id="GO:0005634">
    <property type="term" value="C:nucleus"/>
    <property type="evidence" value="ECO:0007669"/>
    <property type="project" value="TreeGrafter"/>
</dbReference>
<gene>
    <name evidence="4" type="ORF">N7494_012077</name>
</gene>
<proteinExistence type="predicted"/>
<dbReference type="EMBL" id="JAQIZZ010000008">
    <property type="protein sequence ID" value="KAJ5525427.1"/>
    <property type="molecule type" value="Genomic_DNA"/>
</dbReference>
<feature type="compositionally biased region" description="Acidic residues" evidence="2">
    <location>
        <begin position="307"/>
        <end position="316"/>
    </location>
</feature>
<feature type="compositionally biased region" description="Basic and acidic residues" evidence="2">
    <location>
        <begin position="336"/>
        <end position="347"/>
    </location>
</feature>
<evidence type="ECO:0000256" key="1">
    <source>
        <dbReference type="ARBA" id="ARBA00023054"/>
    </source>
</evidence>
<dbReference type="AlphaFoldDB" id="A0AAD6GAS7"/>
<evidence type="ECO:0000313" key="5">
    <source>
        <dbReference type="Proteomes" id="UP001220324"/>
    </source>
</evidence>
<keyword evidence="5" id="KW-1185">Reference proteome</keyword>
<dbReference type="InterPro" id="IPR015158">
    <property type="entry name" value="Bud22_dom"/>
</dbReference>
<dbReference type="InterPro" id="IPR037393">
    <property type="entry name" value="Bud22/SRFB1"/>
</dbReference>
<dbReference type="PANTHER" id="PTHR23325:SF1">
    <property type="entry name" value="SERUM RESPONSE FACTOR-BINDING PROTEIN 1"/>
    <property type="match status" value="1"/>
</dbReference>
<comment type="caution">
    <text evidence="4">The sequence shown here is derived from an EMBL/GenBank/DDBJ whole genome shotgun (WGS) entry which is preliminary data.</text>
</comment>
<dbReference type="Proteomes" id="UP001220324">
    <property type="component" value="Unassembled WGS sequence"/>
</dbReference>
<protein>
    <recommendedName>
        <fullName evidence="3">Bud22 domain-containing protein</fullName>
    </recommendedName>
</protein>
<dbReference type="GO" id="GO:0030490">
    <property type="term" value="P:maturation of SSU-rRNA"/>
    <property type="evidence" value="ECO:0007669"/>
    <property type="project" value="TreeGrafter"/>
</dbReference>
<dbReference type="GO" id="GO:0030686">
    <property type="term" value="C:90S preribosome"/>
    <property type="evidence" value="ECO:0007669"/>
    <property type="project" value="TreeGrafter"/>
</dbReference>
<feature type="compositionally biased region" description="Acidic residues" evidence="2">
    <location>
        <begin position="235"/>
        <end position="256"/>
    </location>
</feature>
<reference evidence="4 5" key="1">
    <citation type="journal article" date="2023" name="IMA Fungus">
        <title>Comparative genomic study of the Penicillium genus elucidates a diverse pangenome and 15 lateral gene transfer events.</title>
        <authorList>
            <person name="Petersen C."/>
            <person name="Sorensen T."/>
            <person name="Nielsen M.R."/>
            <person name="Sondergaard T.E."/>
            <person name="Sorensen J.L."/>
            <person name="Fitzpatrick D.A."/>
            <person name="Frisvad J.C."/>
            <person name="Nielsen K.L."/>
        </authorList>
    </citation>
    <scope>NUCLEOTIDE SEQUENCE [LARGE SCALE GENOMIC DNA]</scope>
    <source>
        <strain evidence="4 5">IBT 35679</strain>
    </source>
</reference>
<evidence type="ECO:0000256" key="2">
    <source>
        <dbReference type="SAM" id="MobiDB-lite"/>
    </source>
</evidence>
<evidence type="ECO:0000313" key="4">
    <source>
        <dbReference type="EMBL" id="KAJ5525427.1"/>
    </source>
</evidence>
<feature type="compositionally biased region" description="Gly residues" evidence="2">
    <location>
        <begin position="372"/>
        <end position="388"/>
    </location>
</feature>
<feature type="compositionally biased region" description="Basic and acidic residues" evidence="2">
    <location>
        <begin position="358"/>
        <end position="368"/>
    </location>
</feature>
<keyword evidence="1" id="KW-0175">Coiled coil</keyword>
<dbReference type="PANTHER" id="PTHR23325">
    <property type="entry name" value="SERUM RESPONSE FACTOR-BINDING"/>
    <property type="match status" value="1"/>
</dbReference>
<feature type="compositionally biased region" description="Basic and acidic residues" evidence="2">
    <location>
        <begin position="198"/>
        <end position="208"/>
    </location>
</feature>
<organism evidence="4 5">
    <name type="scientific">Penicillium frequentans</name>
    <dbReference type="NCBI Taxonomy" id="3151616"/>
    <lineage>
        <taxon>Eukaryota</taxon>
        <taxon>Fungi</taxon>
        <taxon>Dikarya</taxon>
        <taxon>Ascomycota</taxon>
        <taxon>Pezizomycotina</taxon>
        <taxon>Eurotiomycetes</taxon>
        <taxon>Eurotiomycetidae</taxon>
        <taxon>Eurotiales</taxon>
        <taxon>Aspergillaceae</taxon>
        <taxon>Penicillium</taxon>
    </lineage>
</organism>
<feature type="region of interest" description="Disordered" evidence="2">
    <location>
        <begin position="164"/>
        <end position="446"/>
    </location>
</feature>
<dbReference type="Pfam" id="PF09073">
    <property type="entry name" value="BUD22"/>
    <property type="match status" value="1"/>
</dbReference>
<feature type="domain" description="Bud22" evidence="3">
    <location>
        <begin position="33"/>
        <end position="446"/>
    </location>
</feature>
<feature type="compositionally biased region" description="Basic and acidic residues" evidence="2">
    <location>
        <begin position="164"/>
        <end position="183"/>
    </location>
</feature>
<evidence type="ECO:0000259" key="3">
    <source>
        <dbReference type="Pfam" id="PF09073"/>
    </source>
</evidence>
<name>A0AAD6GAS7_9EURO</name>
<feature type="region of interest" description="Disordered" evidence="2">
    <location>
        <begin position="1"/>
        <end position="20"/>
    </location>
</feature>
<feature type="compositionally biased region" description="Acidic residues" evidence="2">
    <location>
        <begin position="212"/>
        <end position="223"/>
    </location>
</feature>
<accession>A0AAD6GAS7</accession>
<sequence>MPKRKLSEFNGPASSDTRKLSMKAARMTNKFEQSVEIIIKAMKTARGFERQKLSRREKAARKPYDSVTLARLAEEVEALKKLNYQNTAERYLYKQLSKTKRIAENPIFQEFTLAKNISMQGPQSAAESNIIARLFKSNPVTNVVKTILTEIRKLLGVEDLPAGKQDKTKAKDATTKEKAEKPARKQKQVSMSGSESEDNGKRASRAEAMDISGDESGVEDFSEFDTRLAPGSGSEGEESDEDEDDANNDQVADDISDSVFSRSPSPDFSGEESDSSPPPKKTKASKAPVQTTTFLPSLMNGGYWSGSEEDATDDEAAAAAAPPKRKNRMGQQARRALWEKKFGEKANHVLAEQQNQKRNRDSGWDTKRGATGAAGGARGARGGRGGYGSETARPQNRSERRAAGDFSTHKNKAPEDTGPLHPSWEAKKKQKEQAAAVFSGKKVTFD</sequence>